<evidence type="ECO:0000313" key="2">
    <source>
        <dbReference type="EMBL" id="MBP3958143.1"/>
    </source>
</evidence>
<accession>A0ABS5BWU6</accession>
<evidence type="ECO:0000313" key="3">
    <source>
        <dbReference type="Proteomes" id="UP000676565"/>
    </source>
</evidence>
<protein>
    <submittedName>
        <fullName evidence="2">Uncharacterized protein</fullName>
    </submittedName>
</protein>
<organism evidence="2 3">
    <name type="scientific">Gemmata palustris</name>
    <dbReference type="NCBI Taxonomy" id="2822762"/>
    <lineage>
        <taxon>Bacteria</taxon>
        <taxon>Pseudomonadati</taxon>
        <taxon>Planctomycetota</taxon>
        <taxon>Planctomycetia</taxon>
        <taxon>Gemmatales</taxon>
        <taxon>Gemmataceae</taxon>
        <taxon>Gemmata</taxon>
    </lineage>
</organism>
<dbReference type="Proteomes" id="UP000676565">
    <property type="component" value="Unassembled WGS sequence"/>
</dbReference>
<dbReference type="RefSeq" id="WP_210657859.1">
    <property type="nucleotide sequence ID" value="NZ_JAGKQQ010000001.1"/>
</dbReference>
<evidence type="ECO:0000256" key="1">
    <source>
        <dbReference type="SAM" id="MobiDB-lite"/>
    </source>
</evidence>
<name>A0ABS5BWU6_9BACT</name>
<keyword evidence="3" id="KW-1185">Reference proteome</keyword>
<sequence length="70" mass="7036">MEISGEARWAPPHAGHSDVRTRSGRGRHPSAVLVLSSANGPVPPAAVSETPEILAPAADAPGGPLVPQLA</sequence>
<feature type="region of interest" description="Disordered" evidence="1">
    <location>
        <begin position="1"/>
        <end position="31"/>
    </location>
</feature>
<proteinExistence type="predicted"/>
<reference evidence="2 3" key="1">
    <citation type="submission" date="2021-04" db="EMBL/GenBank/DDBJ databases">
        <authorList>
            <person name="Ivanova A."/>
        </authorList>
    </citation>
    <scope>NUCLEOTIDE SEQUENCE [LARGE SCALE GENOMIC DNA]</scope>
    <source>
        <strain evidence="2 3">G18</strain>
    </source>
</reference>
<comment type="caution">
    <text evidence="2">The sequence shown here is derived from an EMBL/GenBank/DDBJ whole genome shotgun (WGS) entry which is preliminary data.</text>
</comment>
<gene>
    <name evidence="2" type="ORF">J8F10_23080</name>
</gene>
<dbReference type="EMBL" id="JAGKQQ010000001">
    <property type="protein sequence ID" value="MBP3958143.1"/>
    <property type="molecule type" value="Genomic_DNA"/>
</dbReference>